<evidence type="ECO:0000256" key="7">
    <source>
        <dbReference type="ARBA" id="ARBA00022989"/>
    </source>
</evidence>
<feature type="active site" evidence="9">
    <location>
        <position position="124"/>
    </location>
</feature>
<keyword evidence="2 9" id="KW-1003">Cell membrane</keyword>
<organism evidence="11 12">
    <name type="scientific">Rhizobium rosettiformans</name>
    <dbReference type="NCBI Taxonomy" id="1368430"/>
    <lineage>
        <taxon>Bacteria</taxon>
        <taxon>Pseudomonadati</taxon>
        <taxon>Pseudomonadota</taxon>
        <taxon>Alphaproteobacteria</taxon>
        <taxon>Hyphomicrobiales</taxon>
        <taxon>Rhizobiaceae</taxon>
        <taxon>Rhizobium/Agrobacterium group</taxon>
        <taxon>Rhizobium</taxon>
    </lineage>
</organism>
<dbReference type="EC" id="3.4.23.36" evidence="9"/>
<feature type="transmembrane region" description="Helical" evidence="9">
    <location>
        <begin position="74"/>
        <end position="93"/>
    </location>
</feature>
<comment type="caution">
    <text evidence="11">The sequence shown here is derived from an EMBL/GenBank/DDBJ whole genome shotgun (WGS) entry which is preliminary data.</text>
</comment>
<evidence type="ECO:0000313" key="12">
    <source>
        <dbReference type="Proteomes" id="UP000550895"/>
    </source>
</evidence>
<dbReference type="PANTHER" id="PTHR33695:SF1">
    <property type="entry name" value="LIPOPROTEIN SIGNAL PEPTIDASE"/>
    <property type="match status" value="1"/>
</dbReference>
<keyword evidence="8 9" id="KW-0472">Membrane</keyword>
<evidence type="ECO:0000313" key="11">
    <source>
        <dbReference type="EMBL" id="MBB5277189.1"/>
    </source>
</evidence>
<evidence type="ECO:0000256" key="10">
    <source>
        <dbReference type="RuleBase" id="RU004181"/>
    </source>
</evidence>
<protein>
    <recommendedName>
        <fullName evidence="9">Lipoprotein signal peptidase</fullName>
        <ecNumber evidence="9">3.4.23.36</ecNumber>
    </recommendedName>
    <alternativeName>
        <fullName evidence="9">Prolipoprotein signal peptidase</fullName>
    </alternativeName>
    <alternativeName>
        <fullName evidence="9">Signal peptidase II</fullName>
        <shortName evidence="9">SPase II</shortName>
    </alternativeName>
</protein>
<dbReference type="EMBL" id="JACHGA010000008">
    <property type="protein sequence ID" value="MBB5277189.1"/>
    <property type="molecule type" value="Genomic_DNA"/>
</dbReference>
<dbReference type="GO" id="GO:0006508">
    <property type="term" value="P:proteolysis"/>
    <property type="evidence" value="ECO:0007669"/>
    <property type="project" value="UniProtKB-KW"/>
</dbReference>
<reference evidence="11 12" key="1">
    <citation type="submission" date="2020-08" db="EMBL/GenBank/DDBJ databases">
        <title>Genomic Encyclopedia of Type Strains, Phase IV (KMG-IV): sequencing the most valuable type-strain genomes for metagenomic binning, comparative biology and taxonomic classification.</title>
        <authorList>
            <person name="Goeker M."/>
        </authorList>
    </citation>
    <scope>NUCLEOTIDE SEQUENCE [LARGE SCALE GENOMIC DNA]</scope>
    <source>
        <strain evidence="11 12">DSM 26376</strain>
    </source>
</reference>
<sequence length="169" mass="18001">MLFSKKAMFRLTVIVLGVTAICGIDLSVKFVMAELLATPTGTIELTSFFNLKLTYNTGVSFGLFSDTIVSAPRLFATLQGGIVVGLVIWAVFANSVLERMAITAMAGGASGNVVDRLMNLRVTDYLDFHASGWSWPAFNIADVFIVCGAIALVAASVVQTKNEHASTNS</sequence>
<evidence type="ECO:0000256" key="4">
    <source>
        <dbReference type="ARBA" id="ARBA00022692"/>
    </source>
</evidence>
<evidence type="ECO:0000256" key="9">
    <source>
        <dbReference type="HAMAP-Rule" id="MF_00161"/>
    </source>
</evidence>
<evidence type="ECO:0000256" key="6">
    <source>
        <dbReference type="ARBA" id="ARBA00022801"/>
    </source>
</evidence>
<dbReference type="InterPro" id="IPR001872">
    <property type="entry name" value="Peptidase_A8"/>
</dbReference>
<comment type="caution">
    <text evidence="9">Lacks conserved residue(s) required for the propagation of feature annotation.</text>
</comment>
<evidence type="ECO:0000256" key="8">
    <source>
        <dbReference type="ARBA" id="ARBA00023136"/>
    </source>
</evidence>
<keyword evidence="6 9" id="KW-0378">Hydrolase</keyword>
<dbReference type="NCBIfam" id="TIGR00077">
    <property type="entry name" value="lspA"/>
    <property type="match status" value="1"/>
</dbReference>
<keyword evidence="3 9" id="KW-0645">Protease</keyword>
<evidence type="ECO:0000256" key="2">
    <source>
        <dbReference type="ARBA" id="ARBA00022475"/>
    </source>
</evidence>
<comment type="pathway">
    <text evidence="9">Protein modification; lipoprotein biosynthesis (signal peptide cleavage).</text>
</comment>
<keyword evidence="7 9" id="KW-1133">Transmembrane helix</keyword>
<evidence type="ECO:0000256" key="3">
    <source>
        <dbReference type="ARBA" id="ARBA00022670"/>
    </source>
</evidence>
<dbReference type="PRINTS" id="PR00781">
    <property type="entry name" value="LIPOSIGPTASE"/>
</dbReference>
<keyword evidence="12" id="KW-1185">Reference proteome</keyword>
<dbReference type="UniPathway" id="UPA00665"/>
<feature type="transmembrane region" description="Helical" evidence="9">
    <location>
        <begin position="138"/>
        <end position="158"/>
    </location>
</feature>
<dbReference type="Proteomes" id="UP000550895">
    <property type="component" value="Unassembled WGS sequence"/>
</dbReference>
<dbReference type="AlphaFoldDB" id="A0A7W8HRX4"/>
<name>A0A7W8HRX4_9HYPH</name>
<accession>A0A7W8HRX4</accession>
<feature type="active site" evidence="9">
    <location>
        <position position="142"/>
    </location>
</feature>
<keyword evidence="5 9" id="KW-0064">Aspartyl protease</keyword>
<dbReference type="GO" id="GO:0004190">
    <property type="term" value="F:aspartic-type endopeptidase activity"/>
    <property type="evidence" value="ECO:0007669"/>
    <property type="project" value="UniProtKB-UniRule"/>
</dbReference>
<keyword evidence="4 9" id="KW-0812">Transmembrane</keyword>
<dbReference type="RefSeq" id="WP_246035105.1">
    <property type="nucleotide sequence ID" value="NZ_JACHGA010000008.1"/>
</dbReference>
<dbReference type="Pfam" id="PF01252">
    <property type="entry name" value="Peptidase_A8"/>
    <property type="match status" value="1"/>
</dbReference>
<dbReference type="PANTHER" id="PTHR33695">
    <property type="entry name" value="LIPOPROTEIN SIGNAL PEPTIDASE"/>
    <property type="match status" value="1"/>
</dbReference>
<dbReference type="GO" id="GO:0005886">
    <property type="term" value="C:plasma membrane"/>
    <property type="evidence" value="ECO:0007669"/>
    <property type="project" value="UniProtKB-SubCell"/>
</dbReference>
<dbReference type="HAMAP" id="MF_00161">
    <property type="entry name" value="LspA"/>
    <property type="match status" value="1"/>
</dbReference>
<evidence type="ECO:0000256" key="1">
    <source>
        <dbReference type="ARBA" id="ARBA00006139"/>
    </source>
</evidence>
<proteinExistence type="inferred from homology"/>
<comment type="similarity">
    <text evidence="1 9 10">Belongs to the peptidase A8 family.</text>
</comment>
<comment type="catalytic activity">
    <reaction evidence="9">
        <text>Release of signal peptides from bacterial membrane prolipoproteins. Hydrolyzes -Xaa-Yaa-Zaa-|-(S,diacylglyceryl)Cys-, in which Xaa is hydrophobic (preferably Leu), and Yaa (Ala or Ser) and Zaa (Gly or Ala) have small, neutral side chains.</text>
        <dbReference type="EC" id="3.4.23.36"/>
    </reaction>
</comment>
<gene>
    <name evidence="9" type="primary">lspA</name>
    <name evidence="11" type="ORF">HNR26_003269</name>
</gene>
<comment type="function">
    <text evidence="9">This protein specifically catalyzes the removal of signal peptides from prolipoproteins.</text>
</comment>
<comment type="subcellular location">
    <subcellularLocation>
        <location evidence="9">Cell membrane</location>
        <topology evidence="9">Multi-pass membrane protein</topology>
    </subcellularLocation>
</comment>
<evidence type="ECO:0000256" key="5">
    <source>
        <dbReference type="ARBA" id="ARBA00022750"/>
    </source>
</evidence>